<dbReference type="Pfam" id="PF12079">
    <property type="entry name" value="DUF3558"/>
    <property type="match status" value="1"/>
</dbReference>
<comment type="caution">
    <text evidence="3">The sequence shown here is derived from an EMBL/GenBank/DDBJ whole genome shotgun (WGS) entry which is preliminary data.</text>
</comment>
<dbReference type="PROSITE" id="PS51257">
    <property type="entry name" value="PROKAR_LIPOPROTEIN"/>
    <property type="match status" value="1"/>
</dbReference>
<evidence type="ECO:0000256" key="2">
    <source>
        <dbReference type="SAM" id="SignalP"/>
    </source>
</evidence>
<gene>
    <name evidence="3" type="ORF">AVR91_0223115</name>
</gene>
<name>A0A1W2LR79_9PSEU</name>
<feature type="chain" id="PRO_5038378149" description="DUF3558 domain-containing protein" evidence="2">
    <location>
        <begin position="18"/>
        <end position="183"/>
    </location>
</feature>
<dbReference type="OrthoDB" id="3627567at2"/>
<sequence>MKKLLLVPLTAAALVLAACSTEKPGTPSAAPSSPTQGGESTAPTTATGGADPASIDPCSLLGVADLASYGTFKAPVPQNDAGARGCEFTKEAESAADAVSLGVDIRDKQGIDSVADSGNGKTTGNVNGRKAVLVPKPPSGCLMALEIGASARADIVVVSTDPEKSCGMAEKIADIVEPKLPKG</sequence>
<reference evidence="3 4" key="1">
    <citation type="submission" date="2016-12" db="EMBL/GenBank/DDBJ databases">
        <title>Amycolatopsis keratiniphila subsp. keratiniphila genome sequencing and assembly.</title>
        <authorList>
            <person name="Mayilraj S."/>
            <person name="Kaur N."/>
        </authorList>
    </citation>
    <scope>NUCLEOTIDE SEQUENCE [LARGE SCALE GENOMIC DNA]</scope>
    <source>
        <strain evidence="3 4">DSM 44409</strain>
    </source>
</reference>
<dbReference type="RefSeq" id="WP_063277311.1">
    <property type="nucleotide sequence ID" value="NZ_LQMT02000022.1"/>
</dbReference>
<feature type="signal peptide" evidence="2">
    <location>
        <begin position="1"/>
        <end position="17"/>
    </location>
</feature>
<accession>A0A1W2LR79</accession>
<dbReference type="InterPro" id="IPR024520">
    <property type="entry name" value="DUF3558"/>
</dbReference>
<dbReference type="Proteomes" id="UP000076660">
    <property type="component" value="Unassembled WGS sequence"/>
</dbReference>
<dbReference type="EMBL" id="LQMT02000022">
    <property type="protein sequence ID" value="ONF66855.1"/>
    <property type="molecule type" value="Genomic_DNA"/>
</dbReference>
<evidence type="ECO:0000256" key="1">
    <source>
        <dbReference type="SAM" id="MobiDB-lite"/>
    </source>
</evidence>
<keyword evidence="2" id="KW-0732">Signal</keyword>
<proteinExistence type="predicted"/>
<protein>
    <recommendedName>
        <fullName evidence="5">DUF3558 domain-containing protein</fullName>
    </recommendedName>
</protein>
<evidence type="ECO:0000313" key="4">
    <source>
        <dbReference type="Proteomes" id="UP000076660"/>
    </source>
</evidence>
<feature type="compositionally biased region" description="Low complexity" evidence="1">
    <location>
        <begin position="26"/>
        <end position="51"/>
    </location>
</feature>
<organism evidence="3 4">
    <name type="scientific">Amycolatopsis keratiniphila subsp. keratiniphila</name>
    <dbReference type="NCBI Taxonomy" id="227715"/>
    <lineage>
        <taxon>Bacteria</taxon>
        <taxon>Bacillati</taxon>
        <taxon>Actinomycetota</taxon>
        <taxon>Actinomycetes</taxon>
        <taxon>Pseudonocardiales</taxon>
        <taxon>Pseudonocardiaceae</taxon>
        <taxon>Amycolatopsis</taxon>
        <taxon>Amycolatopsis japonica group</taxon>
    </lineage>
</organism>
<feature type="region of interest" description="Disordered" evidence="1">
    <location>
        <begin position="22"/>
        <end position="51"/>
    </location>
</feature>
<evidence type="ECO:0008006" key="5">
    <source>
        <dbReference type="Google" id="ProtNLM"/>
    </source>
</evidence>
<evidence type="ECO:0000313" key="3">
    <source>
        <dbReference type="EMBL" id="ONF66855.1"/>
    </source>
</evidence>
<dbReference type="AlphaFoldDB" id="A0A1W2LR79"/>